<dbReference type="Gene3D" id="3.40.50.150">
    <property type="entry name" value="Vaccinia Virus protein VP39"/>
    <property type="match status" value="2"/>
</dbReference>
<dbReference type="InterPro" id="IPR029063">
    <property type="entry name" value="SAM-dependent_MTases_sf"/>
</dbReference>
<dbReference type="SUPFAM" id="SSF53335">
    <property type="entry name" value="S-adenosyl-L-methionine-dependent methyltransferases"/>
    <property type="match status" value="1"/>
</dbReference>
<dbReference type="AlphaFoldDB" id="A0AAF0B390"/>
<evidence type="ECO:0000313" key="2">
    <source>
        <dbReference type="Proteomes" id="UP001054126"/>
    </source>
</evidence>
<keyword evidence="1" id="KW-0808">Transferase</keyword>
<name>A0AAF0B390_PLAYO</name>
<dbReference type="GO" id="GO:0032259">
    <property type="term" value="P:methylation"/>
    <property type="evidence" value="ECO:0007669"/>
    <property type="project" value="UniProtKB-KW"/>
</dbReference>
<dbReference type="EMBL" id="CP115529">
    <property type="protein sequence ID" value="WBY55784.1"/>
    <property type="molecule type" value="Genomic_DNA"/>
</dbReference>
<sequence length="289" mass="33922">MYYVKKYEHKILGDTLRFLGFTINWGIHENGYWLTNLNYSFDYILSNLIIKYFKGKNIKTVLDIGCGHGYYVNELNFHKIWAAGIDGNHKLVSSLNNGKLCIYASVHLCAYTSTYAPTHLHIHVYLWLFVAIAERIYSLDVTDKNFIHKIMNKINNSIKVENEKGNKLLEKTKVINKNIHIPQKILTFDYVLCLNVGEYIPKKKEKIFLENLDRINNKGIIISWDIPGTFNIGTINEKSGEELIEIFMNDYNYKYDEKNSKLIRENCNNKSFKRCLYIFEKKNMYIPSL</sequence>
<organism evidence="1 2">
    <name type="scientific">Plasmodium yoelii yoelii</name>
    <dbReference type="NCBI Taxonomy" id="73239"/>
    <lineage>
        <taxon>Eukaryota</taxon>
        <taxon>Sar</taxon>
        <taxon>Alveolata</taxon>
        <taxon>Apicomplexa</taxon>
        <taxon>Aconoidasida</taxon>
        <taxon>Haemosporida</taxon>
        <taxon>Plasmodiidae</taxon>
        <taxon>Plasmodium</taxon>
        <taxon>Plasmodium (Vinckeia)</taxon>
    </lineage>
</organism>
<dbReference type="GO" id="GO:0008168">
    <property type="term" value="F:methyltransferase activity"/>
    <property type="evidence" value="ECO:0007669"/>
    <property type="project" value="UniProtKB-KW"/>
</dbReference>
<reference evidence="1" key="1">
    <citation type="submission" date="2023-01" db="EMBL/GenBank/DDBJ databases">
        <title>Long-Read Genome Assembly and Gene Model Annotations for the Rodent Malaria Parasite Plasmodium yoelii 17XNL.</title>
        <authorList>
            <person name="Mitchell G.J."/>
            <person name="Sebastian A."/>
            <person name="Albert I."/>
            <person name="Lindner S.E."/>
        </authorList>
    </citation>
    <scope>NUCLEOTIDE SEQUENCE</scope>
    <source>
        <strain evidence="1">17XNL clone 1.1</strain>
    </source>
</reference>
<accession>A0AAF0B390</accession>
<protein>
    <submittedName>
        <fullName evidence="1">Methyltransferase</fullName>
    </submittedName>
</protein>
<keyword evidence="1" id="KW-0489">Methyltransferase</keyword>
<gene>
    <name evidence="1" type="ORF">Py17XNL_000504597</name>
</gene>
<evidence type="ECO:0000313" key="1">
    <source>
        <dbReference type="EMBL" id="WBY55784.1"/>
    </source>
</evidence>
<dbReference type="Proteomes" id="UP001054126">
    <property type="component" value="Chromosome 5"/>
</dbReference>
<proteinExistence type="predicted"/>